<proteinExistence type="predicted"/>
<dbReference type="EMBL" id="AXNT01000070">
    <property type="protein sequence ID" value="KGM02028.1"/>
    <property type="molecule type" value="Genomic_DNA"/>
</dbReference>
<keyword evidence="1" id="KW-0812">Transmembrane</keyword>
<evidence type="ECO:0000256" key="1">
    <source>
        <dbReference type="SAM" id="Phobius"/>
    </source>
</evidence>
<accession>A0A0A0B741</accession>
<name>A0A0A0B741_9CELL</name>
<feature type="transmembrane region" description="Helical" evidence="1">
    <location>
        <begin position="145"/>
        <end position="164"/>
    </location>
</feature>
<gene>
    <name evidence="2" type="ORF">Q760_15940</name>
</gene>
<organism evidence="2 3">
    <name type="scientific">Cellulomonas cellasea DSM 20118</name>
    <dbReference type="NCBI Taxonomy" id="1408250"/>
    <lineage>
        <taxon>Bacteria</taxon>
        <taxon>Bacillati</taxon>
        <taxon>Actinomycetota</taxon>
        <taxon>Actinomycetes</taxon>
        <taxon>Micrococcales</taxon>
        <taxon>Cellulomonadaceae</taxon>
        <taxon>Cellulomonas</taxon>
    </lineage>
</organism>
<dbReference type="RefSeq" id="WP_034630287.1">
    <property type="nucleotide sequence ID" value="NZ_AXNT01000070.1"/>
</dbReference>
<dbReference type="Proteomes" id="UP000029833">
    <property type="component" value="Unassembled WGS sequence"/>
</dbReference>
<dbReference type="AlphaFoldDB" id="A0A0A0B741"/>
<sequence>MMWTVLTPERASRRARSYPMFALAVGLAFAAAVAAVPTQYHLTATLLVAPVVLCGLATAAWRLDAWRASGTAREPYGMLAVVGSLSALLLAALGWAGPLKVLAMAVVLLGVRGRDVTLLLPGLVFLAAPVDLVGLARVSAVAHEALVPVQLVGFVVIAALALWARRSESTLLRVSAGPAATAPSAA</sequence>
<comment type="caution">
    <text evidence="2">The sequence shown here is derived from an EMBL/GenBank/DDBJ whole genome shotgun (WGS) entry which is preliminary data.</text>
</comment>
<reference evidence="2 3" key="1">
    <citation type="submission" date="2013-10" db="EMBL/GenBank/DDBJ databases">
        <authorList>
            <person name="Wang G."/>
            <person name="Zhuang W."/>
        </authorList>
    </citation>
    <scope>NUCLEOTIDE SEQUENCE [LARGE SCALE GENOMIC DNA]</scope>
    <source>
        <strain evidence="2 3">DSM 20118</strain>
    </source>
</reference>
<keyword evidence="1" id="KW-1133">Transmembrane helix</keyword>
<evidence type="ECO:0000313" key="3">
    <source>
        <dbReference type="Proteomes" id="UP000029833"/>
    </source>
</evidence>
<keyword evidence="1" id="KW-0472">Membrane</keyword>
<protein>
    <submittedName>
        <fullName evidence="2">Uncharacterized protein</fullName>
    </submittedName>
</protein>
<evidence type="ECO:0000313" key="2">
    <source>
        <dbReference type="EMBL" id="KGM02028.1"/>
    </source>
</evidence>
<keyword evidence="3" id="KW-1185">Reference proteome</keyword>
<feature type="transmembrane region" description="Helical" evidence="1">
    <location>
        <begin position="116"/>
        <end position="138"/>
    </location>
</feature>
<dbReference type="STRING" id="1408250.Q760_15940"/>